<protein>
    <submittedName>
        <fullName evidence="2">Putative ixodes 10 kDa peptide protein</fullName>
    </submittedName>
</protein>
<evidence type="ECO:0000313" key="2">
    <source>
        <dbReference type="EMBL" id="JAA71101.1"/>
    </source>
</evidence>
<feature type="chain" id="PRO_5005518488" evidence="1">
    <location>
        <begin position="19"/>
        <end position="104"/>
    </location>
</feature>
<accession>A0A0K8RJ38</accession>
<organism evidence="2">
    <name type="scientific">Ixodes ricinus</name>
    <name type="common">Common tick</name>
    <name type="synonym">Acarus ricinus</name>
    <dbReference type="NCBI Taxonomy" id="34613"/>
    <lineage>
        <taxon>Eukaryota</taxon>
        <taxon>Metazoa</taxon>
        <taxon>Ecdysozoa</taxon>
        <taxon>Arthropoda</taxon>
        <taxon>Chelicerata</taxon>
        <taxon>Arachnida</taxon>
        <taxon>Acari</taxon>
        <taxon>Parasitiformes</taxon>
        <taxon>Ixodida</taxon>
        <taxon>Ixodoidea</taxon>
        <taxon>Ixodidae</taxon>
        <taxon>Ixodinae</taxon>
        <taxon>Ixodes</taxon>
    </lineage>
</organism>
<evidence type="ECO:0000256" key="1">
    <source>
        <dbReference type="SAM" id="SignalP"/>
    </source>
</evidence>
<reference evidence="2" key="1">
    <citation type="submission" date="2012-12" db="EMBL/GenBank/DDBJ databases">
        <title>Identification and characterization of a phenylalanine ammonia-lyase gene family in Isatis indigotica Fort.</title>
        <authorList>
            <person name="Liu Q."/>
            <person name="Chen J."/>
            <person name="Zhou X."/>
            <person name="Di P."/>
            <person name="Xiao Y."/>
            <person name="Xuan H."/>
            <person name="Zhang L."/>
            <person name="Chen W."/>
        </authorList>
    </citation>
    <scope>NUCLEOTIDE SEQUENCE</scope>
    <source>
        <tissue evidence="2">Salivary gland</tissue>
    </source>
</reference>
<name>A0A0K8RJ38_IXORI</name>
<dbReference type="AlphaFoldDB" id="A0A0K8RJ38"/>
<dbReference type="EMBL" id="GADI01002707">
    <property type="protein sequence ID" value="JAA71101.1"/>
    <property type="molecule type" value="mRNA"/>
</dbReference>
<feature type="signal peptide" evidence="1">
    <location>
        <begin position="1"/>
        <end position="18"/>
    </location>
</feature>
<sequence>MQLVVFTVMLILPSFLSGESSATIDEVSNECEGSIVNGGEVACERKGSHYFGYDLRSCAVTCTDRKIVKLPGGVCSNDKVKVCTSVRVKQRLRDWVSKMLKRSI</sequence>
<keyword evidence="1" id="KW-0732">Signal</keyword>
<proteinExistence type="evidence at transcript level"/>